<dbReference type="InterPro" id="IPR003604">
    <property type="entry name" value="Matrin/U1-like-C_Znf_C2H2"/>
</dbReference>
<keyword evidence="7" id="KW-0539">Nucleus</keyword>
<dbReference type="InterPro" id="IPR022755">
    <property type="entry name" value="Znf_C2H2_jaz"/>
</dbReference>
<protein>
    <recommendedName>
        <fullName evidence="9">Matrin-type domain-containing protein</fullName>
    </recommendedName>
</protein>
<dbReference type="GO" id="GO:0008270">
    <property type="term" value="F:zinc ion binding"/>
    <property type="evidence" value="ECO:0007669"/>
    <property type="project" value="UniProtKB-KW"/>
</dbReference>
<dbReference type="Pfam" id="PF16837">
    <property type="entry name" value="SF3A3"/>
    <property type="match status" value="1"/>
</dbReference>
<dbReference type="EMBL" id="CAHR02000303">
    <property type="protein sequence ID" value="CCG84769.1"/>
    <property type="molecule type" value="Genomic_DNA"/>
</dbReference>
<dbReference type="InterPro" id="IPR000690">
    <property type="entry name" value="Matrin/U1-C_Znf_C2H2"/>
</dbReference>
<feature type="compositionally biased region" description="Polar residues" evidence="8">
    <location>
        <begin position="277"/>
        <end position="290"/>
    </location>
</feature>
<name>R4XNE8_TAPDE</name>
<organism evidence="10 11">
    <name type="scientific">Taphrina deformans (strain PYCC 5710 / ATCC 11124 / CBS 356.35 / IMI 108563 / JCM 9778 / NBRC 8474)</name>
    <name type="common">Peach leaf curl fungus</name>
    <name type="synonym">Lalaria deformans</name>
    <dbReference type="NCBI Taxonomy" id="1097556"/>
    <lineage>
        <taxon>Eukaryota</taxon>
        <taxon>Fungi</taxon>
        <taxon>Dikarya</taxon>
        <taxon>Ascomycota</taxon>
        <taxon>Taphrinomycotina</taxon>
        <taxon>Taphrinomycetes</taxon>
        <taxon>Taphrinales</taxon>
        <taxon>Taphrinaceae</taxon>
        <taxon>Taphrina</taxon>
    </lineage>
</organism>
<comment type="caution">
    <text evidence="10">The sequence shown here is derived from an EMBL/GenBank/DDBJ whole genome shotgun (WGS) entry which is preliminary data.</text>
</comment>
<dbReference type="InterPro" id="IPR021966">
    <property type="entry name" value="SF3a60_bindingd"/>
</dbReference>
<dbReference type="Pfam" id="PF12171">
    <property type="entry name" value="zf-C2H2_jaz"/>
    <property type="match status" value="1"/>
</dbReference>
<dbReference type="InterPro" id="IPR024598">
    <property type="entry name" value="SF3a60/Prp9_C"/>
</dbReference>
<feature type="compositionally biased region" description="Polar residues" evidence="8">
    <location>
        <begin position="351"/>
        <end position="361"/>
    </location>
</feature>
<dbReference type="GO" id="GO:0005681">
    <property type="term" value="C:spliceosomal complex"/>
    <property type="evidence" value="ECO:0007669"/>
    <property type="project" value="InterPro"/>
</dbReference>
<dbReference type="InterPro" id="IPR036236">
    <property type="entry name" value="Znf_C2H2_sf"/>
</dbReference>
<feature type="region of interest" description="Disordered" evidence="8">
    <location>
        <begin position="351"/>
        <end position="380"/>
    </location>
</feature>
<reference evidence="10 11" key="1">
    <citation type="journal article" date="2013" name="MBio">
        <title>Genome sequencing of the plant pathogen Taphrina deformans, the causal agent of peach leaf curl.</title>
        <authorList>
            <person name="Cisse O.H."/>
            <person name="Almeida J.M.G.C.F."/>
            <person name="Fonseca A."/>
            <person name="Kumar A.A."/>
            <person name="Salojaervi J."/>
            <person name="Overmyer K."/>
            <person name="Hauser P.M."/>
            <person name="Pagni M."/>
        </authorList>
    </citation>
    <scope>NUCLEOTIDE SEQUENCE [LARGE SCALE GENOMIC DNA]</scope>
    <source>
        <strain evidence="11">PYCC 5710 / ATCC 11124 / CBS 356.35 / IMI 108563 / JCM 9778 / NBRC 8474</strain>
    </source>
</reference>
<keyword evidence="6" id="KW-0862">Zinc</keyword>
<dbReference type="PANTHER" id="PTHR12786:SF2">
    <property type="entry name" value="SPLICING FACTOR 3A SUBUNIT 3"/>
    <property type="match status" value="1"/>
</dbReference>
<evidence type="ECO:0000256" key="5">
    <source>
        <dbReference type="ARBA" id="ARBA00022771"/>
    </source>
</evidence>
<dbReference type="Proteomes" id="UP000013776">
    <property type="component" value="Unassembled WGS sequence"/>
</dbReference>
<evidence type="ECO:0000259" key="9">
    <source>
        <dbReference type="PROSITE" id="PS50171"/>
    </source>
</evidence>
<dbReference type="InterPro" id="IPR031774">
    <property type="entry name" value="SF3A3_dom"/>
</dbReference>
<dbReference type="SUPFAM" id="SSF57667">
    <property type="entry name" value="beta-beta-alpha zinc fingers"/>
    <property type="match status" value="1"/>
</dbReference>
<keyword evidence="5" id="KW-0863">Zinc-finger</keyword>
<keyword evidence="3" id="KW-0597">Phosphoprotein</keyword>
<evidence type="ECO:0000313" key="11">
    <source>
        <dbReference type="Proteomes" id="UP000013776"/>
    </source>
</evidence>
<dbReference type="eggNOG" id="KOG2636">
    <property type="taxonomic scope" value="Eukaryota"/>
</dbReference>
<dbReference type="GO" id="GO:0000398">
    <property type="term" value="P:mRNA splicing, via spliceosome"/>
    <property type="evidence" value="ECO:0007669"/>
    <property type="project" value="InterPro"/>
</dbReference>
<evidence type="ECO:0000256" key="8">
    <source>
        <dbReference type="SAM" id="MobiDB-lite"/>
    </source>
</evidence>
<sequence>METILERQRHAHEDIERLEQAISDRLLAHPRTIRDRLQLDHETAEMLEKIQLRSYNLRELYADTDGSRAIEIGKLSAASGLETFYTQLSSVKDYHQRYPDNIVENLTADYEITLPDPNNPVDPEDRIAKMFSGEESYGRFFDLNSLHAQFVNLKRNRTINYARYLENFDNFSDAAFPSYVKQDPKYVDYLTDLYDYLESFYRRTVPLDDHNQVLKDLNDGFEAEWKSKGTTLGPGTTAANTTPTEGIWCEICQKMYSKQTVFDGHLNSKKHKAGMKASTNGDTAQQNKPLNSDHGGTKDNRETIARKEWMISKLGLKFSNVKAMTKSNVARKQTLTDKEWQAEQMSGSYLTLLPSSKSKTNGEGDDDGDGGSSDGGEGDDKIYNPLKLPLGWDGKPIPFWLWRLHGLGVEYPCEICGNHIYMGRKAFDRHFLEWRHVHGLRCLGISPGGSGLFDQITLIADAVSLWDRLQADARKNEKKRDENVEMEDESGNVMSEKVYNDLVAQGIL</sequence>
<dbReference type="InterPro" id="IPR013087">
    <property type="entry name" value="Znf_C2H2_type"/>
</dbReference>
<dbReference type="InterPro" id="IPR051421">
    <property type="entry name" value="RNA_Proc_DNA_Dmg_Regulator"/>
</dbReference>
<dbReference type="AlphaFoldDB" id="R4XNE8"/>
<dbReference type="PROSITE" id="PS00028">
    <property type="entry name" value="ZINC_FINGER_C2H2_1"/>
    <property type="match status" value="1"/>
</dbReference>
<dbReference type="PANTHER" id="PTHR12786">
    <property type="entry name" value="SPLICING FACTOR SF3A-RELATED"/>
    <property type="match status" value="1"/>
</dbReference>
<dbReference type="GO" id="GO:0003723">
    <property type="term" value="F:RNA binding"/>
    <property type="evidence" value="ECO:0007669"/>
    <property type="project" value="InterPro"/>
</dbReference>
<feature type="domain" description="Matrin-type" evidence="9">
    <location>
        <begin position="411"/>
        <end position="442"/>
    </location>
</feature>
<dbReference type="Pfam" id="PF11931">
    <property type="entry name" value="SF3a60_Prp9_C"/>
    <property type="match status" value="1"/>
</dbReference>
<dbReference type="Gene3D" id="3.30.160.60">
    <property type="entry name" value="Classic Zinc Finger"/>
    <property type="match status" value="1"/>
</dbReference>
<dbReference type="PROSITE" id="PS50171">
    <property type="entry name" value="ZF_MATRIN"/>
    <property type="match status" value="1"/>
</dbReference>
<evidence type="ECO:0000256" key="4">
    <source>
        <dbReference type="ARBA" id="ARBA00022723"/>
    </source>
</evidence>
<accession>R4XNE8</accession>
<evidence type="ECO:0000256" key="2">
    <source>
        <dbReference type="ARBA" id="ARBA00008776"/>
    </source>
</evidence>
<evidence type="ECO:0000256" key="1">
    <source>
        <dbReference type="ARBA" id="ARBA00004123"/>
    </source>
</evidence>
<dbReference type="OrthoDB" id="2160351at2759"/>
<comment type="subcellular location">
    <subcellularLocation>
        <location evidence="1">Nucleus</location>
    </subcellularLocation>
</comment>
<comment type="similarity">
    <text evidence="2">Belongs to the SF3A3 family.</text>
</comment>
<dbReference type="SMART" id="SM00451">
    <property type="entry name" value="ZnF_U1"/>
    <property type="match status" value="1"/>
</dbReference>
<evidence type="ECO:0000313" key="10">
    <source>
        <dbReference type="EMBL" id="CCG84769.1"/>
    </source>
</evidence>
<keyword evidence="11" id="KW-1185">Reference proteome</keyword>
<evidence type="ECO:0000256" key="7">
    <source>
        <dbReference type="ARBA" id="ARBA00023242"/>
    </source>
</evidence>
<gene>
    <name evidence="10" type="ORF">TAPDE_005287</name>
</gene>
<feature type="region of interest" description="Disordered" evidence="8">
    <location>
        <begin position="271"/>
        <end position="302"/>
    </location>
</feature>
<evidence type="ECO:0000256" key="6">
    <source>
        <dbReference type="ARBA" id="ARBA00022833"/>
    </source>
</evidence>
<keyword evidence="4" id="KW-0479">Metal-binding</keyword>
<proteinExistence type="inferred from homology"/>
<dbReference type="STRING" id="1097556.R4XNE8"/>
<dbReference type="Pfam" id="PF12108">
    <property type="entry name" value="SF3a60_bindingd"/>
    <property type="match status" value="1"/>
</dbReference>
<evidence type="ECO:0000256" key="3">
    <source>
        <dbReference type="ARBA" id="ARBA00022553"/>
    </source>
</evidence>
<dbReference type="VEuPathDB" id="FungiDB:TAPDE_005287"/>